<gene>
    <name evidence="1" type="ORF">Vretifemale_12608</name>
    <name evidence="2" type="ORF">Vretimale_10920</name>
</gene>
<dbReference type="Proteomes" id="UP000747110">
    <property type="component" value="Unassembled WGS sequence"/>
</dbReference>
<dbReference type="AlphaFoldDB" id="A0A8J4CPC4"/>
<dbReference type="EMBL" id="BNCP01000028">
    <property type="protein sequence ID" value="GIL83921.1"/>
    <property type="molecule type" value="Genomic_DNA"/>
</dbReference>
<sequence length="201" mass="21902">MPRCDVFGCSSGGAGRLLWLVEDHLHHQTIHQPRQNLQQVLIRYLAATSQHVSHAARQQLDRVRRVADVESEGNKCVERHVPSGTPDATVESTVRQQVHCHGQTLEVTIVMSCDGDAEAQHVIITEAEVGTAAAAGGRGLVVEADDLALLFCLQGNIRQRIRHADRKSSAVTCGRDGDVLCNLGQRAGIQLVDDKAHDITR</sequence>
<dbReference type="Proteomes" id="UP000722791">
    <property type="component" value="Unassembled WGS sequence"/>
</dbReference>
<evidence type="ECO:0000313" key="1">
    <source>
        <dbReference type="EMBL" id="GIL83921.1"/>
    </source>
</evidence>
<protein>
    <submittedName>
        <fullName evidence="1">Uncharacterized protein</fullName>
    </submittedName>
</protein>
<dbReference type="EMBL" id="BNCQ01000022">
    <property type="protein sequence ID" value="GIM06660.1"/>
    <property type="molecule type" value="Genomic_DNA"/>
</dbReference>
<accession>A0A8J4CPC4</accession>
<organism evidence="1 3">
    <name type="scientific">Volvox reticuliferus</name>
    <dbReference type="NCBI Taxonomy" id="1737510"/>
    <lineage>
        <taxon>Eukaryota</taxon>
        <taxon>Viridiplantae</taxon>
        <taxon>Chlorophyta</taxon>
        <taxon>core chlorophytes</taxon>
        <taxon>Chlorophyceae</taxon>
        <taxon>CS clade</taxon>
        <taxon>Chlamydomonadales</taxon>
        <taxon>Volvocaceae</taxon>
        <taxon>Volvox</taxon>
    </lineage>
</organism>
<name>A0A8J4CPC4_9CHLO</name>
<dbReference type="OrthoDB" id="530324at2759"/>
<reference evidence="1" key="1">
    <citation type="journal article" date="2021" name="Proc. Natl. Acad. Sci. U.S.A.">
        <title>Three genomes in the algal genus Volvox reveal the fate of a haploid sex-determining region after a transition to homothallism.</title>
        <authorList>
            <person name="Yamamoto K."/>
            <person name="Hamaji T."/>
            <person name="Kawai-Toyooka H."/>
            <person name="Matsuzaki R."/>
            <person name="Takahashi F."/>
            <person name="Nishimura Y."/>
            <person name="Kawachi M."/>
            <person name="Noguchi H."/>
            <person name="Minakuchi Y."/>
            <person name="Umen J.G."/>
            <person name="Toyoda A."/>
            <person name="Nozaki H."/>
        </authorList>
    </citation>
    <scope>NUCLEOTIDE SEQUENCE</scope>
    <source>
        <strain evidence="2">NIES-3785</strain>
        <strain evidence="1">NIES-3786</strain>
    </source>
</reference>
<evidence type="ECO:0000313" key="2">
    <source>
        <dbReference type="EMBL" id="GIM06660.1"/>
    </source>
</evidence>
<comment type="caution">
    <text evidence="1">The sequence shown here is derived from an EMBL/GenBank/DDBJ whole genome shotgun (WGS) entry which is preliminary data.</text>
</comment>
<keyword evidence="3" id="KW-1185">Reference proteome</keyword>
<evidence type="ECO:0000313" key="3">
    <source>
        <dbReference type="Proteomes" id="UP000747110"/>
    </source>
</evidence>
<proteinExistence type="predicted"/>